<organism evidence="6 7">
    <name type="scientific">Callosobruchus maculatus</name>
    <name type="common">Southern cowpea weevil</name>
    <name type="synonym">Pulse bruchid</name>
    <dbReference type="NCBI Taxonomy" id="64391"/>
    <lineage>
        <taxon>Eukaryota</taxon>
        <taxon>Metazoa</taxon>
        <taxon>Ecdysozoa</taxon>
        <taxon>Arthropoda</taxon>
        <taxon>Hexapoda</taxon>
        <taxon>Insecta</taxon>
        <taxon>Pterygota</taxon>
        <taxon>Neoptera</taxon>
        <taxon>Endopterygota</taxon>
        <taxon>Coleoptera</taxon>
        <taxon>Polyphaga</taxon>
        <taxon>Cucujiformia</taxon>
        <taxon>Chrysomeloidea</taxon>
        <taxon>Chrysomelidae</taxon>
        <taxon>Bruchinae</taxon>
        <taxon>Bruchini</taxon>
        <taxon>Callosobruchus</taxon>
    </lineage>
</organism>
<dbReference type="OrthoDB" id="188511at2759"/>
<dbReference type="CDD" id="cd09631">
    <property type="entry name" value="DOMON_DOH"/>
    <property type="match status" value="1"/>
</dbReference>
<keyword evidence="7" id="KW-1185">Reference proteome</keyword>
<dbReference type="InterPro" id="IPR000742">
    <property type="entry name" value="EGF"/>
</dbReference>
<dbReference type="PANTHER" id="PTHR46901:SF2">
    <property type="entry name" value="GH04942P"/>
    <property type="match status" value="1"/>
</dbReference>
<feature type="signal peptide" evidence="3">
    <location>
        <begin position="1"/>
        <end position="25"/>
    </location>
</feature>
<dbReference type="CDD" id="cd00054">
    <property type="entry name" value="EGF_CA"/>
    <property type="match status" value="1"/>
</dbReference>
<sequence length="564" mass="63415">MGPQRAPSTSLVLCVVLFGLDCALGHVALVYPPARKYDLDFLDNSRTKPPCGMPRGTIKTTLLEGSKFNVTWHLGYPHKGGFKIQLLDQLERPVLDLTPTIQGSEFVSNDATAQSYHVQLPTDFTCENCTLRLLRQAQEWGPNYKFWSCADVDIKPRRKFREICSGHGRNFVGRCKCDRLYYGEVCQFRNECFEDSDCGDHGKCIDIETTTAPRMQCYCQLGWFGPGCNKKSPVKSTDIDFELYTERKLSDTFRLYWRILKEHKELEAIMIVNGTSWAGLGWRPRSLTKSCKNFPQIGPKTDKTSPASAKPEPEPNSEPEPKSEPEPEPKSEPEPTAEPEPVSEPEPTTVEPSTTATAKYRKSLYARRSALPTPFIKTAAPADAEVVETSVSFKVTSKQGRRRREIPAKGAVEEHLDAYTPRHDFNPMDCTDIIIGSARGTASRIADYYTRDRSTPRMDNYWGGKNDITAAMGFEKDGVTTILFRKKLEAKEPSDHTIEEDFMHVIFAQGQEPGKYVHVPKSGVESGQASVKDFYKPDELKYHGHKQQRGVVSLNFFENGGAGR</sequence>
<dbReference type="PROSITE" id="PS01186">
    <property type="entry name" value="EGF_2"/>
    <property type="match status" value="1"/>
</dbReference>
<feature type="domain" description="DOMON" evidence="5">
    <location>
        <begin position="387"/>
        <end position="510"/>
    </location>
</feature>
<dbReference type="Pfam" id="PF03067">
    <property type="entry name" value="LPMO_10"/>
    <property type="match status" value="1"/>
</dbReference>
<feature type="region of interest" description="Disordered" evidence="2">
    <location>
        <begin position="291"/>
        <end position="357"/>
    </location>
</feature>
<evidence type="ECO:0008006" key="8">
    <source>
        <dbReference type="Google" id="ProtNLM"/>
    </source>
</evidence>
<keyword evidence="3" id="KW-0732">Signal</keyword>
<dbReference type="AlphaFoldDB" id="A0A653C3X9"/>
<dbReference type="PROSITE" id="PS50026">
    <property type="entry name" value="EGF_3"/>
    <property type="match status" value="1"/>
</dbReference>
<evidence type="ECO:0000313" key="7">
    <source>
        <dbReference type="Proteomes" id="UP000410492"/>
    </source>
</evidence>
<dbReference type="PROSITE" id="PS50836">
    <property type="entry name" value="DOMON"/>
    <property type="match status" value="1"/>
</dbReference>
<reference evidence="6 7" key="1">
    <citation type="submission" date="2019-01" db="EMBL/GenBank/DDBJ databases">
        <authorList>
            <person name="Sayadi A."/>
        </authorList>
    </citation>
    <scope>NUCLEOTIDE SEQUENCE [LARGE SCALE GENOMIC DNA]</scope>
</reference>
<keyword evidence="1" id="KW-0245">EGF-like domain</keyword>
<comment type="caution">
    <text evidence="1">Lacks conserved residue(s) required for the propagation of feature annotation.</text>
</comment>
<keyword evidence="1" id="KW-1015">Disulfide bond</keyword>
<evidence type="ECO:0000259" key="5">
    <source>
        <dbReference type="PROSITE" id="PS50836"/>
    </source>
</evidence>
<dbReference type="PROSITE" id="PS00022">
    <property type="entry name" value="EGF_1"/>
    <property type="match status" value="1"/>
</dbReference>
<dbReference type="EMBL" id="CAACVG010006929">
    <property type="protein sequence ID" value="VEN42620.1"/>
    <property type="molecule type" value="Genomic_DNA"/>
</dbReference>
<evidence type="ECO:0000313" key="6">
    <source>
        <dbReference type="EMBL" id="VEN42620.1"/>
    </source>
</evidence>
<proteinExistence type="predicted"/>
<evidence type="ECO:0000256" key="3">
    <source>
        <dbReference type="SAM" id="SignalP"/>
    </source>
</evidence>
<dbReference type="InterPro" id="IPR005018">
    <property type="entry name" value="DOMON_domain"/>
</dbReference>
<evidence type="ECO:0000256" key="2">
    <source>
        <dbReference type="SAM" id="MobiDB-lite"/>
    </source>
</evidence>
<dbReference type="Proteomes" id="UP000410492">
    <property type="component" value="Unassembled WGS sequence"/>
</dbReference>
<evidence type="ECO:0000259" key="4">
    <source>
        <dbReference type="PROSITE" id="PS50026"/>
    </source>
</evidence>
<dbReference type="Gene3D" id="2.60.120.260">
    <property type="entry name" value="Galactose-binding domain-like"/>
    <property type="match status" value="1"/>
</dbReference>
<dbReference type="PANTHER" id="PTHR46901">
    <property type="entry name" value="GH04942P"/>
    <property type="match status" value="1"/>
</dbReference>
<accession>A0A653C3X9</accession>
<feature type="chain" id="PRO_5024831156" description="EGF-like domain-containing protein" evidence="3">
    <location>
        <begin position="26"/>
        <end position="564"/>
    </location>
</feature>
<feature type="compositionally biased region" description="Low complexity" evidence="2">
    <location>
        <begin position="345"/>
        <end position="357"/>
    </location>
</feature>
<dbReference type="InterPro" id="IPR004302">
    <property type="entry name" value="Cellulose/chitin-bd_N"/>
</dbReference>
<evidence type="ECO:0000256" key="1">
    <source>
        <dbReference type="PROSITE-ProRule" id="PRU00076"/>
    </source>
</evidence>
<name>A0A653C3X9_CALMS</name>
<dbReference type="InterPro" id="IPR045266">
    <property type="entry name" value="DOH_DOMON"/>
</dbReference>
<protein>
    <recommendedName>
        <fullName evidence="8">EGF-like domain-containing protein</fullName>
    </recommendedName>
</protein>
<gene>
    <name evidence="6" type="ORF">CALMAC_LOCUS6038</name>
</gene>
<feature type="domain" description="EGF-like" evidence="4">
    <location>
        <begin position="188"/>
        <end position="229"/>
    </location>
</feature>
<dbReference type="Pfam" id="PF03351">
    <property type="entry name" value="DOMON"/>
    <property type="match status" value="1"/>
</dbReference>
<feature type="disulfide bond" evidence="1">
    <location>
        <begin position="219"/>
        <end position="228"/>
    </location>
</feature>
<feature type="compositionally biased region" description="Basic and acidic residues" evidence="2">
    <location>
        <begin position="319"/>
        <end position="333"/>
    </location>
</feature>